<evidence type="ECO:0000256" key="1">
    <source>
        <dbReference type="ARBA" id="ARBA00004651"/>
    </source>
</evidence>
<sequence>MEPLLSYSLSNFPAYLAYAGSLAVLMTVFVLIYVWITPYKEIGLIRAGNTAAALSFSGVLIGFAIPVSSVAASAGSLLDMLMWSAIALVGQLLAFLIASRLMGDLREGIEHDKASYGILLAGLSITTGMINAASLTY</sequence>
<reference evidence="9" key="1">
    <citation type="journal article" date="2019" name="Int. J. Syst. Evol. Microbiol.">
        <title>The Global Catalogue of Microorganisms (GCM) 10K type strain sequencing project: providing services to taxonomists for standard genome sequencing and annotation.</title>
        <authorList>
            <consortium name="The Broad Institute Genomics Platform"/>
            <consortium name="The Broad Institute Genome Sequencing Center for Infectious Disease"/>
            <person name="Wu L."/>
            <person name="Ma J."/>
        </authorList>
    </citation>
    <scope>NUCLEOTIDE SEQUENCE [LARGE SCALE GENOMIC DNA]</scope>
    <source>
        <strain evidence="9">CGMCC 1.16275</strain>
    </source>
</reference>
<keyword evidence="6 7" id="KW-0472">Membrane</keyword>
<evidence type="ECO:0000256" key="6">
    <source>
        <dbReference type="ARBA" id="ARBA00023136"/>
    </source>
</evidence>
<dbReference type="Pfam" id="PF03994">
    <property type="entry name" value="DUF350"/>
    <property type="match status" value="1"/>
</dbReference>
<comment type="caution">
    <text evidence="8">The sequence shown here is derived from an EMBL/GenBank/DDBJ whole genome shotgun (WGS) entry which is preliminary data.</text>
</comment>
<comment type="subcellular location">
    <subcellularLocation>
        <location evidence="1">Cell membrane</location>
        <topology evidence="1">Multi-pass membrane protein</topology>
    </subcellularLocation>
</comment>
<keyword evidence="3" id="KW-1003">Cell membrane</keyword>
<feature type="transmembrane region" description="Helical" evidence="7">
    <location>
        <begin position="114"/>
        <end position="135"/>
    </location>
</feature>
<feature type="transmembrane region" description="Helical" evidence="7">
    <location>
        <begin position="80"/>
        <end position="102"/>
    </location>
</feature>
<evidence type="ECO:0000313" key="8">
    <source>
        <dbReference type="EMBL" id="MFC7333489.1"/>
    </source>
</evidence>
<feature type="transmembrane region" description="Helical" evidence="7">
    <location>
        <begin position="12"/>
        <end position="36"/>
    </location>
</feature>
<evidence type="ECO:0000256" key="7">
    <source>
        <dbReference type="SAM" id="Phobius"/>
    </source>
</evidence>
<organism evidence="8 9">
    <name type="scientific">Rhodocista pekingensis</name>
    <dbReference type="NCBI Taxonomy" id="201185"/>
    <lineage>
        <taxon>Bacteria</taxon>
        <taxon>Pseudomonadati</taxon>
        <taxon>Pseudomonadota</taxon>
        <taxon>Alphaproteobacteria</taxon>
        <taxon>Rhodospirillales</taxon>
        <taxon>Azospirillaceae</taxon>
        <taxon>Rhodocista</taxon>
    </lineage>
</organism>
<dbReference type="PANTHER" id="PTHR40043">
    <property type="entry name" value="UPF0719 INNER MEMBRANE PROTEIN YJFL"/>
    <property type="match status" value="1"/>
</dbReference>
<dbReference type="Proteomes" id="UP001596456">
    <property type="component" value="Unassembled WGS sequence"/>
</dbReference>
<keyword evidence="9" id="KW-1185">Reference proteome</keyword>
<evidence type="ECO:0000313" key="9">
    <source>
        <dbReference type="Proteomes" id="UP001596456"/>
    </source>
</evidence>
<keyword evidence="4 7" id="KW-0812">Transmembrane</keyword>
<feature type="transmembrane region" description="Helical" evidence="7">
    <location>
        <begin position="48"/>
        <end position="68"/>
    </location>
</feature>
<proteinExistence type="inferred from homology"/>
<comment type="similarity">
    <text evidence="2">Belongs to the UPF0719 family.</text>
</comment>
<evidence type="ECO:0000256" key="3">
    <source>
        <dbReference type="ARBA" id="ARBA00022475"/>
    </source>
</evidence>
<protein>
    <submittedName>
        <fullName evidence="8">DUF350 domain-containing protein</fullName>
    </submittedName>
</protein>
<name>A0ABW2KVM5_9PROT</name>
<dbReference type="PANTHER" id="PTHR40043:SF1">
    <property type="entry name" value="UPF0719 INNER MEMBRANE PROTEIN YJFL"/>
    <property type="match status" value="1"/>
</dbReference>
<keyword evidence="5 7" id="KW-1133">Transmembrane helix</keyword>
<gene>
    <name evidence="8" type="ORF">ACFQPS_09980</name>
</gene>
<evidence type="ECO:0000256" key="2">
    <source>
        <dbReference type="ARBA" id="ARBA00005779"/>
    </source>
</evidence>
<dbReference type="InterPro" id="IPR007140">
    <property type="entry name" value="DUF350"/>
</dbReference>
<accession>A0ABW2KVM5</accession>
<dbReference type="EMBL" id="JBHTCM010000010">
    <property type="protein sequence ID" value="MFC7333489.1"/>
    <property type="molecule type" value="Genomic_DNA"/>
</dbReference>
<dbReference type="RefSeq" id="WP_377358600.1">
    <property type="nucleotide sequence ID" value="NZ_JBHTCM010000010.1"/>
</dbReference>
<evidence type="ECO:0000256" key="5">
    <source>
        <dbReference type="ARBA" id="ARBA00022989"/>
    </source>
</evidence>
<evidence type="ECO:0000256" key="4">
    <source>
        <dbReference type="ARBA" id="ARBA00022692"/>
    </source>
</evidence>